<accession>A0ACC3DXV6</accession>
<gene>
    <name evidence="1" type="ORF">LTS18_004383</name>
</gene>
<organism evidence="1 2">
    <name type="scientific">Coniosporium uncinatum</name>
    <dbReference type="NCBI Taxonomy" id="93489"/>
    <lineage>
        <taxon>Eukaryota</taxon>
        <taxon>Fungi</taxon>
        <taxon>Dikarya</taxon>
        <taxon>Ascomycota</taxon>
        <taxon>Pezizomycotina</taxon>
        <taxon>Dothideomycetes</taxon>
        <taxon>Dothideomycetes incertae sedis</taxon>
        <taxon>Coniosporium</taxon>
    </lineage>
</organism>
<proteinExistence type="predicted"/>
<dbReference type="Proteomes" id="UP001186974">
    <property type="component" value="Unassembled WGS sequence"/>
</dbReference>
<reference evidence="1" key="1">
    <citation type="submission" date="2024-09" db="EMBL/GenBank/DDBJ databases">
        <title>Black Yeasts Isolated from many extreme environments.</title>
        <authorList>
            <person name="Coleine C."/>
            <person name="Stajich J.E."/>
            <person name="Selbmann L."/>
        </authorList>
    </citation>
    <scope>NUCLEOTIDE SEQUENCE</scope>
    <source>
        <strain evidence="1">CCFEE 5737</strain>
    </source>
</reference>
<keyword evidence="2" id="KW-1185">Reference proteome</keyword>
<protein>
    <submittedName>
        <fullName evidence="1">Uncharacterized protein</fullName>
    </submittedName>
</protein>
<name>A0ACC3DXV6_9PEZI</name>
<feature type="non-terminal residue" evidence="1">
    <location>
        <position position="1"/>
    </location>
</feature>
<dbReference type="EMBL" id="JAWDJW010000102">
    <property type="protein sequence ID" value="KAK3081648.1"/>
    <property type="molecule type" value="Genomic_DNA"/>
</dbReference>
<feature type="non-terminal residue" evidence="1">
    <location>
        <position position="87"/>
    </location>
</feature>
<evidence type="ECO:0000313" key="1">
    <source>
        <dbReference type="EMBL" id="KAK3081648.1"/>
    </source>
</evidence>
<evidence type="ECO:0000313" key="2">
    <source>
        <dbReference type="Proteomes" id="UP001186974"/>
    </source>
</evidence>
<comment type="caution">
    <text evidence="1">The sequence shown here is derived from an EMBL/GenBank/DDBJ whole genome shotgun (WGS) entry which is preliminary data.</text>
</comment>
<sequence>VSAKWRSLSRATTKLSPSKTLRTRLANGSTCQTIARWATWRKYLVTWSWLNVTVSPMEGRMNNSACLFQRMPQVRVPIGLTALRLIC</sequence>